<protein>
    <recommendedName>
        <fullName evidence="4">Tetratricopeptide repeat protein</fullName>
    </recommendedName>
</protein>
<feature type="region of interest" description="Disordered" evidence="1">
    <location>
        <begin position="857"/>
        <end position="915"/>
    </location>
</feature>
<dbReference type="Proteomes" id="UP000277577">
    <property type="component" value="Chromosome"/>
</dbReference>
<proteinExistence type="predicted"/>
<organism evidence="2 3">
    <name type="scientific">Legionella cherrii</name>
    <dbReference type="NCBI Taxonomy" id="28084"/>
    <lineage>
        <taxon>Bacteria</taxon>
        <taxon>Pseudomonadati</taxon>
        <taxon>Pseudomonadota</taxon>
        <taxon>Gammaproteobacteria</taxon>
        <taxon>Legionellales</taxon>
        <taxon>Legionellaceae</taxon>
        <taxon>Legionella</taxon>
    </lineage>
</organism>
<evidence type="ECO:0000256" key="1">
    <source>
        <dbReference type="SAM" id="MobiDB-lite"/>
    </source>
</evidence>
<sequence>MHKKIEILNRIKPVSTICLLTKSGKMPFFDVRTEVTQQYGTFFLDRVMTPKGLATVIGQYNGYLWLWIDGEAGPTYWDHVVGNVFNLAGFSPAKDTNYPDAVKKALNTAIGFEIPFDELTSLDLLILINELDQYSPESLADLLKRNLKIDPQNMSKQLGLLIQKFNTLSVSDLEFLAELAEPVPESKGSELVHFIQDTKLGDVAKTEASTINQTVINLQIQIDELAEKLKLVQKETQPLLYDILSKLKVNLEESRLNLSLTAEALNSVAVAPQLTYLKRISLFHSFNILIKVLMEVYLELQMNQDRPSDLGHYLQGVCKITQFLYDHGHYFFDVEAEQSANNNNKEGASESFSRLELMYLFLLISGHAAMSKKLSACVYLEILDALRIKSNADENMPETFDISHFVSQKPDDFIKLYRSFFVEEGIFRQKVEELIGKKHPILLTELGKLTCYYAAALEARARRADAKPGAQSEVNYYLKQGVNYLLQALKQGLPQAAEAIDILLTNNKKRIGLGAELAKEMASHFSKVRNFAKAHYYLDIALKFQDKGTKAFQQELDIMQIELTLLEQGKGQEQAISRLFQLIKEGSQSALALLNKLSVEVPAIAFAAVVYWHREDITKLSSEILKCAAKEKPDEVAWFQNRYQVVCEGQQPNLALILKAVKVGFAPAIVELNGLLVSNADYLQENTDEILPILSDFDISQHITPGCLVALLVNYHIQNDLSDEALNKFIYALAHTSFKKPSTQLELLILVLRDLRASIGSDELISVLHAIKRIGGLAKENHDLMKTIATLIIEREAAEDKSMFHFFVQEFIPNTPALARALYNDDVAWDILKNNNQILDLIIEVIEDNEDSMEKSAHSNLSLFNEKNKENQQVKLSREENGIDMDLNSKTSQNGYDESGKAEVPEDRSSFSLSQ</sequence>
<gene>
    <name evidence="2" type="ORF">NCTC11976_02124</name>
</gene>
<feature type="compositionally biased region" description="Basic and acidic residues" evidence="1">
    <location>
        <begin position="898"/>
        <end position="909"/>
    </location>
</feature>
<evidence type="ECO:0000313" key="2">
    <source>
        <dbReference type="EMBL" id="VEB37259.1"/>
    </source>
</evidence>
<evidence type="ECO:0000313" key="3">
    <source>
        <dbReference type="Proteomes" id="UP000277577"/>
    </source>
</evidence>
<keyword evidence="3" id="KW-1185">Reference proteome</keyword>
<feature type="compositionally biased region" description="Basic and acidic residues" evidence="1">
    <location>
        <begin position="866"/>
        <end position="881"/>
    </location>
</feature>
<reference evidence="2 3" key="1">
    <citation type="submission" date="2018-12" db="EMBL/GenBank/DDBJ databases">
        <authorList>
            <consortium name="Pathogen Informatics"/>
        </authorList>
    </citation>
    <scope>NUCLEOTIDE SEQUENCE [LARGE SCALE GENOMIC DNA]</scope>
    <source>
        <strain evidence="2 3">NCTC11976</strain>
    </source>
</reference>
<evidence type="ECO:0008006" key="4">
    <source>
        <dbReference type="Google" id="ProtNLM"/>
    </source>
</evidence>
<dbReference type="RefSeq" id="WP_028380681.1">
    <property type="nucleotide sequence ID" value="NZ_CAAAIT010000001.1"/>
</dbReference>
<accession>A0ABY6T6V6</accession>
<dbReference type="EMBL" id="LR134173">
    <property type="protein sequence ID" value="VEB37259.1"/>
    <property type="molecule type" value="Genomic_DNA"/>
</dbReference>
<name>A0ABY6T6V6_9GAMM</name>